<keyword evidence="2" id="KW-0472">Membrane</keyword>
<comment type="caution">
    <text evidence="3">The sequence shown here is derived from an EMBL/GenBank/DDBJ whole genome shotgun (WGS) entry which is preliminary data.</text>
</comment>
<keyword evidence="4" id="KW-1185">Reference proteome</keyword>
<evidence type="ECO:0000313" key="3">
    <source>
        <dbReference type="EMBL" id="KAK1764729.1"/>
    </source>
</evidence>
<name>A0AAJ0FJR2_9PEZI</name>
<gene>
    <name evidence="3" type="ORF">QBC33DRAFT_181995</name>
</gene>
<dbReference type="AlphaFoldDB" id="A0AAJ0FJR2"/>
<evidence type="ECO:0000256" key="1">
    <source>
        <dbReference type="SAM" id="MobiDB-lite"/>
    </source>
</evidence>
<keyword evidence="2" id="KW-0812">Transmembrane</keyword>
<organism evidence="3 4">
    <name type="scientific">Phialemonium atrogriseum</name>
    <dbReference type="NCBI Taxonomy" id="1093897"/>
    <lineage>
        <taxon>Eukaryota</taxon>
        <taxon>Fungi</taxon>
        <taxon>Dikarya</taxon>
        <taxon>Ascomycota</taxon>
        <taxon>Pezizomycotina</taxon>
        <taxon>Sordariomycetes</taxon>
        <taxon>Sordariomycetidae</taxon>
        <taxon>Cephalothecales</taxon>
        <taxon>Cephalothecaceae</taxon>
        <taxon>Phialemonium</taxon>
    </lineage>
</organism>
<feature type="compositionally biased region" description="Pro residues" evidence="1">
    <location>
        <begin position="243"/>
        <end position="266"/>
    </location>
</feature>
<feature type="transmembrane region" description="Helical" evidence="2">
    <location>
        <begin position="41"/>
        <end position="58"/>
    </location>
</feature>
<dbReference type="EMBL" id="MU839018">
    <property type="protein sequence ID" value="KAK1764729.1"/>
    <property type="molecule type" value="Genomic_DNA"/>
</dbReference>
<feature type="compositionally biased region" description="Low complexity" evidence="1">
    <location>
        <begin position="272"/>
        <end position="282"/>
    </location>
</feature>
<evidence type="ECO:0000256" key="2">
    <source>
        <dbReference type="SAM" id="Phobius"/>
    </source>
</evidence>
<keyword evidence="2" id="KW-1133">Transmembrane helix</keyword>
<proteinExistence type="predicted"/>
<protein>
    <submittedName>
        <fullName evidence="3">Uncharacterized protein</fullName>
    </submittedName>
</protein>
<dbReference type="RefSeq" id="XP_060280942.1">
    <property type="nucleotide sequence ID" value="XM_060422454.1"/>
</dbReference>
<feature type="compositionally biased region" description="Basic and acidic residues" evidence="1">
    <location>
        <begin position="318"/>
        <end position="341"/>
    </location>
</feature>
<accession>A0AAJ0FJR2</accession>
<dbReference type="GeneID" id="85305641"/>
<evidence type="ECO:0000313" key="4">
    <source>
        <dbReference type="Proteomes" id="UP001244011"/>
    </source>
</evidence>
<feature type="region of interest" description="Disordered" evidence="1">
    <location>
        <begin position="241"/>
        <end position="347"/>
    </location>
</feature>
<reference evidence="3" key="1">
    <citation type="submission" date="2023-06" db="EMBL/GenBank/DDBJ databases">
        <title>Genome-scale phylogeny and comparative genomics of the fungal order Sordariales.</title>
        <authorList>
            <consortium name="Lawrence Berkeley National Laboratory"/>
            <person name="Hensen N."/>
            <person name="Bonometti L."/>
            <person name="Westerberg I."/>
            <person name="Brannstrom I.O."/>
            <person name="Guillou S."/>
            <person name="Cros-Aarteil S."/>
            <person name="Calhoun S."/>
            <person name="Haridas S."/>
            <person name="Kuo A."/>
            <person name="Mondo S."/>
            <person name="Pangilinan J."/>
            <person name="Riley R."/>
            <person name="Labutti K."/>
            <person name="Andreopoulos B."/>
            <person name="Lipzen A."/>
            <person name="Chen C."/>
            <person name="Yanf M."/>
            <person name="Daum C."/>
            <person name="Ng V."/>
            <person name="Clum A."/>
            <person name="Steindorff A."/>
            <person name="Ohm R."/>
            <person name="Martin F."/>
            <person name="Silar P."/>
            <person name="Natvig D."/>
            <person name="Lalanne C."/>
            <person name="Gautier V."/>
            <person name="Ament-Velasquez S.L."/>
            <person name="Kruys A."/>
            <person name="Hutchinson M.I."/>
            <person name="Powell A.J."/>
            <person name="Barry K."/>
            <person name="Miller A.N."/>
            <person name="Grigoriev I.V."/>
            <person name="Debuchy R."/>
            <person name="Gladieux P."/>
            <person name="Thoren M.H."/>
            <person name="Johannesson H."/>
        </authorList>
    </citation>
    <scope>NUCLEOTIDE SEQUENCE</scope>
    <source>
        <strain evidence="3">8032-3</strain>
    </source>
</reference>
<dbReference type="Proteomes" id="UP001244011">
    <property type="component" value="Unassembled WGS sequence"/>
</dbReference>
<sequence>MWRLFRPARTIFPSSRVASHIHKGQTVALHRVRFSRPRVRLRNILVSGAVVFGCYALYSSVVISPLIKWVDDHEDELSAEERKEMDELEPLFVAFPFTIKAVQPLPYAGTDPEWTEFVKLSKDDKLQRRIRFSLAHIVRSVAQNSAMLTAKCGKDMKVKKFWIDMDFPYRPPTEYERSGLLVTDDTIEWATRSVDSSTVFRTNRILWPSPLFLSTWAFAGTLLKQNVLDVARMFGYEPKTPTIFPPAQNPPGTPVNPANPPPLPPSHHPEIQKAIQRIRQQATPRPEEVKDPRAMATQSRQIPDANPSAVPSAGPADAEGKGGESGKRTAPEELFPGHDTIRSLTSKPWREFRQKLSQTYKPRREQPPRGAVLVSGLVELDTSKASIVIDVFAWYNPKTRRFDGKSMWMGLRKVQMKTQSPLRR</sequence>